<dbReference type="EMBL" id="CP043494">
    <property type="protein sequence ID" value="WNG51602.1"/>
    <property type="molecule type" value="Genomic_DNA"/>
</dbReference>
<evidence type="ECO:0000256" key="1">
    <source>
        <dbReference type="SAM" id="MobiDB-lite"/>
    </source>
</evidence>
<gene>
    <name evidence="2" type="ORF">F0U60_51370</name>
</gene>
<keyword evidence="3" id="KW-1185">Reference proteome</keyword>
<evidence type="ECO:0000313" key="2">
    <source>
        <dbReference type="EMBL" id="WNG51602.1"/>
    </source>
</evidence>
<reference evidence="2 3" key="1">
    <citation type="submission" date="2019-08" db="EMBL/GenBank/DDBJ databases">
        <title>Archangium and Cystobacter genomes.</title>
        <authorList>
            <person name="Chen I.-C.K."/>
            <person name="Wielgoss S."/>
        </authorList>
    </citation>
    <scope>NUCLEOTIDE SEQUENCE [LARGE SCALE GENOMIC DNA]</scope>
    <source>
        <strain evidence="2 3">Cbm 6</strain>
    </source>
</reference>
<evidence type="ECO:0000313" key="3">
    <source>
        <dbReference type="Proteomes" id="UP001611383"/>
    </source>
</evidence>
<organism evidence="2 3">
    <name type="scientific">Archangium minus</name>
    <dbReference type="NCBI Taxonomy" id="83450"/>
    <lineage>
        <taxon>Bacteria</taxon>
        <taxon>Pseudomonadati</taxon>
        <taxon>Myxococcota</taxon>
        <taxon>Myxococcia</taxon>
        <taxon>Myxococcales</taxon>
        <taxon>Cystobacterineae</taxon>
        <taxon>Archangiaceae</taxon>
        <taxon>Archangium</taxon>
    </lineage>
</organism>
<sequence length="83" mass="9090">MVGDGRTEQRVARRARILLEMADPATIVSELADRLGLDRTTIWALCRRYETLGVDVVLDAPRSGRPREFSPPPACRGGATGLL</sequence>
<feature type="region of interest" description="Disordered" evidence="1">
    <location>
        <begin position="61"/>
        <end position="83"/>
    </location>
</feature>
<protein>
    <submittedName>
        <fullName evidence="2">Helix-turn-helix domain-containing protein</fullName>
    </submittedName>
</protein>
<dbReference type="Pfam" id="PF13551">
    <property type="entry name" value="HTH_29"/>
    <property type="match status" value="1"/>
</dbReference>
<dbReference type="Proteomes" id="UP001611383">
    <property type="component" value="Chromosome"/>
</dbReference>
<accession>A0ABY9X881</accession>
<name>A0ABY9X881_9BACT</name>
<proteinExistence type="predicted"/>